<dbReference type="Gene3D" id="3.40.630.30">
    <property type="match status" value="1"/>
</dbReference>
<keyword evidence="2" id="KW-0808">Transferase</keyword>
<dbReference type="EC" id="2.3.-.-" evidence="2"/>
<gene>
    <name evidence="2" type="ORF">ACFQ3W_00930</name>
</gene>
<protein>
    <submittedName>
        <fullName evidence="2">GNAT family N-acetyltransferase</fullName>
        <ecNumber evidence="2">2.3.-.-</ecNumber>
    </submittedName>
</protein>
<dbReference type="InterPro" id="IPR016181">
    <property type="entry name" value="Acyl_CoA_acyltransferase"/>
</dbReference>
<dbReference type="Pfam" id="PF13302">
    <property type="entry name" value="Acetyltransf_3"/>
    <property type="match status" value="1"/>
</dbReference>
<reference evidence="3" key="1">
    <citation type="journal article" date="2019" name="Int. J. Syst. Evol. Microbiol.">
        <title>The Global Catalogue of Microorganisms (GCM) 10K type strain sequencing project: providing services to taxonomists for standard genome sequencing and annotation.</title>
        <authorList>
            <consortium name="The Broad Institute Genomics Platform"/>
            <consortium name="The Broad Institute Genome Sequencing Center for Infectious Disease"/>
            <person name="Wu L."/>
            <person name="Ma J."/>
        </authorList>
    </citation>
    <scope>NUCLEOTIDE SEQUENCE [LARGE SCALE GENOMIC DNA]</scope>
    <source>
        <strain evidence="3">CCUG 59189</strain>
    </source>
</reference>
<dbReference type="PANTHER" id="PTHR43792">
    <property type="entry name" value="GNAT FAMILY, PUTATIVE (AFU_ORTHOLOGUE AFUA_3G00765)-RELATED-RELATED"/>
    <property type="match status" value="1"/>
</dbReference>
<organism evidence="2 3">
    <name type="scientific">Paenibacillus puldeungensis</name>
    <dbReference type="NCBI Taxonomy" id="696536"/>
    <lineage>
        <taxon>Bacteria</taxon>
        <taxon>Bacillati</taxon>
        <taxon>Bacillota</taxon>
        <taxon>Bacilli</taxon>
        <taxon>Bacillales</taxon>
        <taxon>Paenibacillaceae</taxon>
        <taxon>Paenibacillus</taxon>
    </lineage>
</organism>
<dbReference type="Proteomes" id="UP001597262">
    <property type="component" value="Unassembled WGS sequence"/>
</dbReference>
<dbReference type="InterPro" id="IPR000182">
    <property type="entry name" value="GNAT_dom"/>
</dbReference>
<keyword evidence="3" id="KW-1185">Reference proteome</keyword>
<dbReference type="PANTHER" id="PTHR43792:SF1">
    <property type="entry name" value="N-ACETYLTRANSFERASE DOMAIN-CONTAINING PROTEIN"/>
    <property type="match status" value="1"/>
</dbReference>
<evidence type="ECO:0000313" key="3">
    <source>
        <dbReference type="Proteomes" id="UP001597262"/>
    </source>
</evidence>
<feature type="domain" description="N-acetyltransferase" evidence="1">
    <location>
        <begin position="9"/>
        <end position="167"/>
    </location>
</feature>
<dbReference type="RefSeq" id="WP_379315669.1">
    <property type="nucleotide sequence ID" value="NZ_JBHTLM010000001.1"/>
</dbReference>
<evidence type="ECO:0000259" key="1">
    <source>
        <dbReference type="PROSITE" id="PS51186"/>
    </source>
</evidence>
<proteinExistence type="predicted"/>
<comment type="caution">
    <text evidence="2">The sequence shown here is derived from an EMBL/GenBank/DDBJ whole genome shotgun (WGS) entry which is preliminary data.</text>
</comment>
<dbReference type="GO" id="GO:0016746">
    <property type="term" value="F:acyltransferase activity"/>
    <property type="evidence" value="ECO:0007669"/>
    <property type="project" value="UniProtKB-KW"/>
</dbReference>
<accession>A0ABW3RS39</accession>
<name>A0ABW3RS39_9BACL</name>
<dbReference type="InterPro" id="IPR051531">
    <property type="entry name" value="N-acetyltransferase"/>
</dbReference>
<keyword evidence="2" id="KW-0012">Acyltransferase</keyword>
<evidence type="ECO:0000313" key="2">
    <source>
        <dbReference type="EMBL" id="MFD1174869.1"/>
    </source>
</evidence>
<sequence length="171" mass="19457">MDIIQTNRLVFREFAQADLEPLFLLLSDPTVMKYCSGPMDLTGATKWLNAAMACYKQYGYDYWAVYEKNTGDFIGQIGILNQQIAGKYEDCLAFMIGQKYWNKGYATEGALACIDYAFGPLKLDRLIATVEPENLPSIRVLKKIGMKFDGETTYADKKAYVYSIQKGEFRE</sequence>
<dbReference type="SUPFAM" id="SSF55729">
    <property type="entry name" value="Acyl-CoA N-acyltransferases (Nat)"/>
    <property type="match status" value="1"/>
</dbReference>
<dbReference type="PROSITE" id="PS51186">
    <property type="entry name" value="GNAT"/>
    <property type="match status" value="1"/>
</dbReference>
<dbReference type="EMBL" id="JBHTLM010000001">
    <property type="protein sequence ID" value="MFD1174869.1"/>
    <property type="molecule type" value="Genomic_DNA"/>
</dbReference>